<dbReference type="AlphaFoldDB" id="A0A378SJ14"/>
<reference evidence="2 3" key="1">
    <citation type="submission" date="2018-06" db="EMBL/GenBank/DDBJ databases">
        <authorList>
            <consortium name="Pathogen Informatics"/>
            <person name="Doyle S."/>
        </authorList>
    </citation>
    <scope>NUCLEOTIDE SEQUENCE [LARGE SCALE GENOMIC DNA]</scope>
    <source>
        <strain evidence="2 3">NCTC10742</strain>
    </source>
</reference>
<evidence type="ECO:0000313" key="3">
    <source>
        <dbReference type="Proteomes" id="UP000254291"/>
    </source>
</evidence>
<accession>A0A378SJ14</accession>
<evidence type="ECO:0000313" key="2">
    <source>
        <dbReference type="EMBL" id="STZ42700.1"/>
    </source>
</evidence>
<protein>
    <submittedName>
        <fullName evidence="2">Uncharacterized protein</fullName>
    </submittedName>
</protein>
<proteinExistence type="predicted"/>
<organism evidence="2 3">
    <name type="scientific">Mycolicibacterium gilvum</name>
    <dbReference type="NCBI Taxonomy" id="1804"/>
    <lineage>
        <taxon>Bacteria</taxon>
        <taxon>Bacillati</taxon>
        <taxon>Actinomycetota</taxon>
        <taxon>Actinomycetes</taxon>
        <taxon>Mycobacteriales</taxon>
        <taxon>Mycobacteriaceae</taxon>
        <taxon>Mycolicibacterium</taxon>
    </lineage>
</organism>
<sequence>MSWQLLRSCGSLSISDREVTEIPGRPGSESVGGDPDFTGSSGPGRPLDIGGLSVFETLHLVSDNPKRYKMF</sequence>
<gene>
    <name evidence="2" type="ORF">NCTC10742_01914</name>
</gene>
<dbReference type="EMBL" id="UGQM01000001">
    <property type="protein sequence ID" value="STZ42700.1"/>
    <property type="molecule type" value="Genomic_DNA"/>
</dbReference>
<feature type="region of interest" description="Disordered" evidence="1">
    <location>
        <begin position="16"/>
        <end position="45"/>
    </location>
</feature>
<dbReference type="Proteomes" id="UP000254291">
    <property type="component" value="Unassembled WGS sequence"/>
</dbReference>
<name>A0A378SJ14_9MYCO</name>
<evidence type="ECO:0000256" key="1">
    <source>
        <dbReference type="SAM" id="MobiDB-lite"/>
    </source>
</evidence>